<evidence type="ECO:0000313" key="2">
    <source>
        <dbReference type="EMBL" id="CAB4167588.1"/>
    </source>
</evidence>
<reference evidence="2" key="1">
    <citation type="submission" date="2020-04" db="EMBL/GenBank/DDBJ databases">
        <authorList>
            <person name="Chiriac C."/>
            <person name="Salcher M."/>
            <person name="Ghai R."/>
            <person name="Kavagutti S V."/>
        </authorList>
    </citation>
    <scope>NUCLEOTIDE SEQUENCE</scope>
</reference>
<dbReference type="Gene3D" id="3.40.91.30">
    <property type="match status" value="1"/>
</dbReference>
<proteinExistence type="predicted"/>
<evidence type="ECO:0000313" key="1">
    <source>
        <dbReference type="EMBL" id="CAB4158751.1"/>
    </source>
</evidence>
<gene>
    <name evidence="1" type="ORF">UFOVP714_29</name>
    <name evidence="2" type="ORF">UFOVP864_31</name>
</gene>
<dbReference type="EMBL" id="LR796674">
    <property type="protein sequence ID" value="CAB4158751.1"/>
    <property type="molecule type" value="Genomic_DNA"/>
</dbReference>
<protein>
    <submittedName>
        <fullName evidence="2">Uncharacterized protein</fullName>
    </submittedName>
</protein>
<dbReference type="EMBL" id="LR796814">
    <property type="protein sequence ID" value="CAB4167588.1"/>
    <property type="molecule type" value="Genomic_DNA"/>
</dbReference>
<name>A0A6J5PE94_9CAUD</name>
<sequence length="224" mass="25543">MIKAIETRYKGYHFRSRLEARWAVFFDSLGIRWQFEPEGFDLSEYGLGYYLPDFFLPDQNYWIEVKPDNFDHRDQDAYRKLAYVGAATNAWGLLVAGEPYHNVVMGGFETYMVPGRACDQWWLVDTYYREEGDEMNRAGKADGPYLFCVCPLCDKIGIEFDGRGDRVCGDVCRPKRTREEADALGLWGSLYHGDKAYSGNHPKIVAAAEAARSARFEHGQSGAA</sequence>
<organism evidence="2">
    <name type="scientific">uncultured Caudovirales phage</name>
    <dbReference type="NCBI Taxonomy" id="2100421"/>
    <lineage>
        <taxon>Viruses</taxon>
        <taxon>Duplodnaviria</taxon>
        <taxon>Heunggongvirae</taxon>
        <taxon>Uroviricota</taxon>
        <taxon>Caudoviricetes</taxon>
        <taxon>Peduoviridae</taxon>
        <taxon>Maltschvirus</taxon>
        <taxon>Maltschvirus maltsch</taxon>
    </lineage>
</organism>
<accession>A0A6J5PE94</accession>